<comment type="function">
    <text evidence="4">Involved in cell division and chromosome segregation.</text>
</comment>
<feature type="domain" description="WhiA LAGLIDADG-like" evidence="7">
    <location>
        <begin position="133"/>
        <end position="224"/>
    </location>
</feature>
<evidence type="ECO:0000256" key="2">
    <source>
        <dbReference type="ARBA" id="ARBA00023125"/>
    </source>
</evidence>
<proteinExistence type="inferred from homology"/>
<dbReference type="InterPro" id="IPR003802">
    <property type="entry name" value="Sporulation_regulator_WhiA"/>
</dbReference>
<evidence type="ECO:0000256" key="1">
    <source>
        <dbReference type="ARBA" id="ARBA00022618"/>
    </source>
</evidence>
<feature type="domain" description="Sporulation transcription regulator WhiA N-terminal" evidence="6">
    <location>
        <begin position="19"/>
        <end position="104"/>
    </location>
</feature>
<comment type="similarity">
    <text evidence="4">Belongs to the WhiA family.</text>
</comment>
<dbReference type="GO" id="GO:0043937">
    <property type="term" value="P:regulation of sporulation"/>
    <property type="evidence" value="ECO:0007669"/>
    <property type="project" value="InterPro"/>
</dbReference>
<dbReference type="EMBL" id="BLYL01000019">
    <property type="protein sequence ID" value="GFO95470.1"/>
    <property type="molecule type" value="Genomic_DNA"/>
</dbReference>
<evidence type="ECO:0000256" key="3">
    <source>
        <dbReference type="ARBA" id="ARBA00023306"/>
    </source>
</evidence>
<evidence type="ECO:0000313" key="8">
    <source>
        <dbReference type="EMBL" id="GFO95470.1"/>
    </source>
</evidence>
<dbReference type="SUPFAM" id="SSF55608">
    <property type="entry name" value="Homing endonucleases"/>
    <property type="match status" value="1"/>
</dbReference>
<dbReference type="HAMAP" id="MF_01420">
    <property type="entry name" value="HTH_type_WhiA"/>
    <property type="match status" value="1"/>
</dbReference>
<gene>
    <name evidence="4 8" type="primary">whiA</name>
    <name evidence="8" type="ORF">COEU31_25160</name>
</gene>
<dbReference type="NCBIfam" id="TIGR00647">
    <property type="entry name" value="DNA_bind_WhiA"/>
    <property type="match status" value="1"/>
</dbReference>
<dbReference type="Pfam" id="PF10298">
    <property type="entry name" value="WhiA_N"/>
    <property type="match status" value="1"/>
</dbReference>
<evidence type="ECO:0000259" key="7">
    <source>
        <dbReference type="Pfam" id="PF14527"/>
    </source>
</evidence>
<evidence type="ECO:0000259" key="6">
    <source>
        <dbReference type="Pfam" id="PF10298"/>
    </source>
</evidence>
<comment type="caution">
    <text evidence="8">The sequence shown here is derived from an EMBL/GenBank/DDBJ whole genome shotgun (WGS) entry which is preliminary data.</text>
</comment>
<dbReference type="GO" id="GO:0051301">
    <property type="term" value="P:cell division"/>
    <property type="evidence" value="ECO:0007669"/>
    <property type="project" value="UniProtKB-UniRule"/>
</dbReference>
<dbReference type="Pfam" id="PF14527">
    <property type="entry name" value="LAGLIDADG_WhiA"/>
    <property type="match status" value="1"/>
</dbReference>
<dbReference type="AlphaFoldDB" id="A0AAI9K609"/>
<dbReference type="InterPro" id="IPR027434">
    <property type="entry name" value="Homing_endonucl"/>
</dbReference>
<dbReference type="Gene3D" id="3.10.28.10">
    <property type="entry name" value="Homing endonucleases"/>
    <property type="match status" value="1"/>
</dbReference>
<dbReference type="Pfam" id="PF02650">
    <property type="entry name" value="HTH_WhiA"/>
    <property type="match status" value="1"/>
</dbReference>
<evidence type="ECO:0000259" key="5">
    <source>
        <dbReference type="Pfam" id="PF02650"/>
    </source>
</evidence>
<protein>
    <recommendedName>
        <fullName evidence="4">Probable cell division protein WhiA</fullName>
    </recommendedName>
</protein>
<dbReference type="Proteomes" id="UP000660047">
    <property type="component" value="Unassembled WGS sequence"/>
</dbReference>
<dbReference type="PANTHER" id="PTHR37307">
    <property type="entry name" value="CELL DIVISION PROTEIN WHIA-RELATED"/>
    <property type="match status" value="1"/>
</dbReference>
<dbReference type="InterPro" id="IPR023054">
    <property type="entry name" value="Sporulation_regulator_WhiA_C"/>
</dbReference>
<organism evidence="8 9">
    <name type="scientific">Coprococcus eutactus</name>
    <dbReference type="NCBI Taxonomy" id="33043"/>
    <lineage>
        <taxon>Bacteria</taxon>
        <taxon>Bacillati</taxon>
        <taxon>Bacillota</taxon>
        <taxon>Clostridia</taxon>
        <taxon>Lachnospirales</taxon>
        <taxon>Lachnospiraceae</taxon>
        <taxon>Coprococcus</taxon>
    </lineage>
</organism>
<reference evidence="8" key="1">
    <citation type="submission" date="2020-06" db="EMBL/GenBank/DDBJ databases">
        <title>Characterization of fructooligosaccharide metabolism and fructooligosaccharide-degrading enzymes in human commensal butyrate producers.</title>
        <authorList>
            <person name="Tanno H."/>
            <person name="Fujii T."/>
            <person name="Hirano K."/>
            <person name="Maeno S."/>
            <person name="Tonozuka T."/>
            <person name="Sakamoto M."/>
            <person name="Ohkuma M."/>
            <person name="Tochio T."/>
            <person name="Endo A."/>
        </authorList>
    </citation>
    <scope>NUCLEOTIDE SEQUENCE</scope>
    <source>
        <strain evidence="8">JCM 31265</strain>
    </source>
</reference>
<sequence>MSFSSDVKMELAGNVPGARHCQIAELAAMISMVAYVRYWAGRPAGLVIVTERSVIAKEIASLIKRLFRYIPDSSVRRTGADSRVYRMEINSPEIVNTILMTLKIENEHECEGLIQCQLMKVSRMDVQQDCCRRAYIKGVFMTSGSISDPNKGYHMEVVCENEGRAQFIQEIINEFGVEARIIQRKKYYVVYLKDGEMIVDMLGIMGAHISLMNMENIRIRKDIRNNINRRVNCEAANLNKTVSAAVKQMNDINYIIETKGIGYLPDNLQELALARLENEDASLKELGEMMTPPIGKSGVNHRLRKISEIAEEMRGC</sequence>
<name>A0AAI9K609_9FIRM</name>
<keyword evidence="1 4" id="KW-0132">Cell division</keyword>
<feature type="domain" description="Sporulation regulator WhiA C-terminal" evidence="5">
    <location>
        <begin position="227"/>
        <end position="310"/>
    </location>
</feature>
<keyword evidence="2 4" id="KW-0238">DNA-binding</keyword>
<evidence type="ECO:0000256" key="4">
    <source>
        <dbReference type="HAMAP-Rule" id="MF_01420"/>
    </source>
</evidence>
<dbReference type="PANTHER" id="PTHR37307:SF1">
    <property type="entry name" value="CELL DIVISION PROTEIN WHIA-RELATED"/>
    <property type="match status" value="1"/>
</dbReference>
<evidence type="ECO:0000313" key="9">
    <source>
        <dbReference type="Proteomes" id="UP000660047"/>
    </source>
</evidence>
<dbReference type="RefSeq" id="WP_055223678.1">
    <property type="nucleotide sequence ID" value="NZ_BLYL01000019.1"/>
</dbReference>
<accession>A0AAI9K609</accession>
<dbReference type="GO" id="GO:0003677">
    <property type="term" value="F:DNA binding"/>
    <property type="evidence" value="ECO:0007669"/>
    <property type="project" value="UniProtKB-UniRule"/>
</dbReference>
<dbReference type="InterPro" id="IPR039518">
    <property type="entry name" value="WhiA_LAGLIDADG_dom"/>
</dbReference>
<dbReference type="InterPro" id="IPR018478">
    <property type="entry name" value="Sporu_reg_WhiA_N_dom"/>
</dbReference>
<keyword evidence="3 4" id="KW-0131">Cell cycle</keyword>